<dbReference type="Proteomes" id="UP000307380">
    <property type="component" value="Unassembled WGS sequence"/>
</dbReference>
<organism evidence="1 2">
    <name type="scientific">Orlajensenia flava</name>
    <dbReference type="NCBI Taxonomy" id="2565934"/>
    <lineage>
        <taxon>Bacteria</taxon>
        <taxon>Bacillati</taxon>
        <taxon>Actinomycetota</taxon>
        <taxon>Actinomycetes</taxon>
        <taxon>Micrococcales</taxon>
        <taxon>Microbacteriaceae</taxon>
        <taxon>Orlajensenia</taxon>
    </lineage>
</organism>
<dbReference type="AlphaFoldDB" id="A0A4V6RZ57"/>
<dbReference type="EMBL" id="SSSN01000003">
    <property type="protein sequence ID" value="THG35347.1"/>
    <property type="molecule type" value="Genomic_DNA"/>
</dbReference>
<comment type="caution">
    <text evidence="1">The sequence shown here is derived from an EMBL/GenBank/DDBJ whole genome shotgun (WGS) entry which is preliminary data.</text>
</comment>
<evidence type="ECO:0000313" key="2">
    <source>
        <dbReference type="Proteomes" id="UP000307380"/>
    </source>
</evidence>
<reference evidence="1 2" key="1">
    <citation type="submission" date="2019-04" db="EMBL/GenBank/DDBJ databases">
        <authorList>
            <person name="Jiang L."/>
        </authorList>
    </citation>
    <scope>NUCLEOTIDE SEQUENCE [LARGE SCALE GENOMIC DNA]</scope>
    <source>
        <strain evidence="1 2">YIM 131861</strain>
    </source>
</reference>
<proteinExistence type="predicted"/>
<sequence length="78" mass="7758">MSCSISGRTTIEVIVSRAWSSAARGTSDEVGEPVGFADLEASAVGVGDGAAQPASRAAKASADAVAMATDLFDISLLI</sequence>
<keyword evidence="2" id="KW-1185">Reference proteome</keyword>
<accession>A0A4V6RZ57</accession>
<name>A0A4V6RZ57_9MICO</name>
<evidence type="ECO:0000313" key="1">
    <source>
        <dbReference type="EMBL" id="THG35347.1"/>
    </source>
</evidence>
<dbReference type="RefSeq" id="WP_136422682.1">
    <property type="nucleotide sequence ID" value="NZ_SSSN01000003.1"/>
</dbReference>
<gene>
    <name evidence="1" type="ORF">E6C70_04645</name>
</gene>
<protein>
    <submittedName>
        <fullName evidence="1">Uncharacterized protein</fullName>
    </submittedName>
</protein>